<keyword evidence="2" id="KW-1185">Reference proteome</keyword>
<accession>A0A8K0CHR6</accession>
<proteinExistence type="predicted"/>
<evidence type="ECO:0000313" key="2">
    <source>
        <dbReference type="Proteomes" id="UP000801492"/>
    </source>
</evidence>
<organism evidence="1 2">
    <name type="scientific">Ignelater luminosus</name>
    <name type="common">Cucubano</name>
    <name type="synonym">Pyrophorus luminosus</name>
    <dbReference type="NCBI Taxonomy" id="2038154"/>
    <lineage>
        <taxon>Eukaryota</taxon>
        <taxon>Metazoa</taxon>
        <taxon>Ecdysozoa</taxon>
        <taxon>Arthropoda</taxon>
        <taxon>Hexapoda</taxon>
        <taxon>Insecta</taxon>
        <taxon>Pterygota</taxon>
        <taxon>Neoptera</taxon>
        <taxon>Endopterygota</taxon>
        <taxon>Coleoptera</taxon>
        <taxon>Polyphaga</taxon>
        <taxon>Elateriformia</taxon>
        <taxon>Elateroidea</taxon>
        <taxon>Elateridae</taxon>
        <taxon>Agrypninae</taxon>
        <taxon>Pyrophorini</taxon>
        <taxon>Ignelater</taxon>
    </lineage>
</organism>
<sequence length="98" mass="11102">MIEAAKAIKNTENNNNMHCQALDRLVSDEELVASSSQVQLGYKKARRVFDEAKESHLEDFLEKAADIYFGLTLKEVRHIAYDYGKALNKKCPNLGLQT</sequence>
<gene>
    <name evidence="1" type="ORF">ILUMI_20253</name>
</gene>
<reference evidence="1" key="1">
    <citation type="submission" date="2019-08" db="EMBL/GenBank/DDBJ databases">
        <title>The genome of the North American firefly Photinus pyralis.</title>
        <authorList>
            <consortium name="Photinus pyralis genome working group"/>
            <person name="Fallon T.R."/>
            <person name="Sander Lower S.E."/>
            <person name="Weng J.-K."/>
        </authorList>
    </citation>
    <scope>NUCLEOTIDE SEQUENCE</scope>
    <source>
        <strain evidence="1">TRF0915ILg1</strain>
        <tissue evidence="1">Whole body</tissue>
    </source>
</reference>
<dbReference type="Proteomes" id="UP000801492">
    <property type="component" value="Unassembled WGS sequence"/>
</dbReference>
<dbReference type="AlphaFoldDB" id="A0A8K0CHR6"/>
<comment type="caution">
    <text evidence="1">The sequence shown here is derived from an EMBL/GenBank/DDBJ whole genome shotgun (WGS) entry which is preliminary data.</text>
</comment>
<dbReference type="OrthoDB" id="4327074at2759"/>
<evidence type="ECO:0000313" key="1">
    <source>
        <dbReference type="EMBL" id="KAF2885921.1"/>
    </source>
</evidence>
<protein>
    <submittedName>
        <fullName evidence="1">Uncharacterized protein</fullName>
    </submittedName>
</protein>
<dbReference type="EMBL" id="VTPC01089170">
    <property type="protein sequence ID" value="KAF2885921.1"/>
    <property type="molecule type" value="Genomic_DNA"/>
</dbReference>
<name>A0A8K0CHR6_IGNLU</name>